<dbReference type="AlphaFoldDB" id="A0A026W3I5"/>
<keyword evidence="3" id="KW-1185">Reference proteome</keyword>
<feature type="compositionally biased region" description="Polar residues" evidence="1">
    <location>
        <begin position="41"/>
        <end position="53"/>
    </location>
</feature>
<reference evidence="2 3" key="1">
    <citation type="journal article" date="2014" name="Curr. Biol.">
        <title>The genome of the clonal raider ant Cerapachys biroi.</title>
        <authorList>
            <person name="Oxley P.R."/>
            <person name="Ji L."/>
            <person name="Fetter-Pruneda I."/>
            <person name="McKenzie S.K."/>
            <person name="Li C."/>
            <person name="Hu H."/>
            <person name="Zhang G."/>
            <person name="Kronauer D.J."/>
        </authorList>
    </citation>
    <scope>NUCLEOTIDE SEQUENCE [LARGE SCALE GENOMIC DNA]</scope>
</reference>
<name>A0A026W3I5_OOCBI</name>
<organism evidence="2 3">
    <name type="scientific">Ooceraea biroi</name>
    <name type="common">Clonal raider ant</name>
    <name type="synonym">Cerapachys biroi</name>
    <dbReference type="NCBI Taxonomy" id="2015173"/>
    <lineage>
        <taxon>Eukaryota</taxon>
        <taxon>Metazoa</taxon>
        <taxon>Ecdysozoa</taxon>
        <taxon>Arthropoda</taxon>
        <taxon>Hexapoda</taxon>
        <taxon>Insecta</taxon>
        <taxon>Pterygota</taxon>
        <taxon>Neoptera</taxon>
        <taxon>Endopterygota</taxon>
        <taxon>Hymenoptera</taxon>
        <taxon>Apocrita</taxon>
        <taxon>Aculeata</taxon>
        <taxon>Formicoidea</taxon>
        <taxon>Formicidae</taxon>
        <taxon>Dorylinae</taxon>
        <taxon>Ooceraea</taxon>
    </lineage>
</organism>
<accession>A0A026W3I5</accession>
<feature type="region of interest" description="Disordered" evidence="1">
    <location>
        <begin position="1"/>
        <end position="59"/>
    </location>
</feature>
<gene>
    <name evidence="2" type="ORF">X777_10996</name>
</gene>
<feature type="compositionally biased region" description="Basic and acidic residues" evidence="1">
    <location>
        <begin position="20"/>
        <end position="39"/>
    </location>
</feature>
<sequence length="73" mass="8193">MEFESDGEASDATDGDDSDFADKQMDICVDPKKTSDKTAPDNASQSNNDNIENSDFRDKMHRVIPIELNKRIL</sequence>
<feature type="compositionally biased region" description="Acidic residues" evidence="1">
    <location>
        <begin position="1"/>
        <end position="19"/>
    </location>
</feature>
<evidence type="ECO:0000256" key="1">
    <source>
        <dbReference type="SAM" id="MobiDB-lite"/>
    </source>
</evidence>
<evidence type="ECO:0000313" key="2">
    <source>
        <dbReference type="EMBL" id="EZA50645.1"/>
    </source>
</evidence>
<evidence type="ECO:0000313" key="3">
    <source>
        <dbReference type="Proteomes" id="UP000053097"/>
    </source>
</evidence>
<proteinExistence type="predicted"/>
<dbReference type="Proteomes" id="UP000053097">
    <property type="component" value="Unassembled WGS sequence"/>
</dbReference>
<protein>
    <submittedName>
        <fullName evidence="2">Uncharacterized protein</fullName>
    </submittedName>
</protein>
<dbReference type="EMBL" id="KK107453">
    <property type="protein sequence ID" value="EZA50645.1"/>
    <property type="molecule type" value="Genomic_DNA"/>
</dbReference>